<name>A0ABW1GSJ3_9ACTN</name>
<organism evidence="2 3">
    <name type="scientific">Streptomyces pulveraceus</name>
    <dbReference type="NCBI Taxonomy" id="68258"/>
    <lineage>
        <taxon>Bacteria</taxon>
        <taxon>Bacillati</taxon>
        <taxon>Actinomycetota</taxon>
        <taxon>Actinomycetes</taxon>
        <taxon>Kitasatosporales</taxon>
        <taxon>Streptomycetaceae</taxon>
        <taxon>Streptomyces</taxon>
    </lineage>
</organism>
<proteinExistence type="predicted"/>
<reference evidence="3" key="1">
    <citation type="journal article" date="2019" name="Int. J. Syst. Evol. Microbiol.">
        <title>The Global Catalogue of Microorganisms (GCM) 10K type strain sequencing project: providing services to taxonomists for standard genome sequencing and annotation.</title>
        <authorList>
            <consortium name="The Broad Institute Genomics Platform"/>
            <consortium name="The Broad Institute Genome Sequencing Center for Infectious Disease"/>
            <person name="Wu L."/>
            <person name="Ma J."/>
        </authorList>
    </citation>
    <scope>NUCLEOTIDE SEQUENCE [LARGE SCALE GENOMIC DNA]</scope>
    <source>
        <strain evidence="3">JCM 4147</strain>
    </source>
</reference>
<dbReference type="Pfam" id="PF06527">
    <property type="entry name" value="TniQ"/>
    <property type="match status" value="1"/>
</dbReference>
<comment type="caution">
    <text evidence="2">The sequence shown here is derived from an EMBL/GenBank/DDBJ whole genome shotgun (WGS) entry which is preliminary data.</text>
</comment>
<protein>
    <submittedName>
        <fullName evidence="2">TniQ family protein</fullName>
    </submittedName>
</protein>
<dbReference type="Gene3D" id="1.10.10.10">
    <property type="entry name" value="Winged helix-like DNA-binding domain superfamily/Winged helix DNA-binding domain"/>
    <property type="match status" value="1"/>
</dbReference>
<feature type="domain" description="TniQ" evidence="1">
    <location>
        <begin position="138"/>
        <end position="228"/>
    </location>
</feature>
<dbReference type="RefSeq" id="WP_344511944.1">
    <property type="nucleotide sequence ID" value="NZ_BAAATU010000022.1"/>
</dbReference>
<dbReference type="EMBL" id="JBHSPU010000030">
    <property type="protein sequence ID" value="MFC5917806.1"/>
    <property type="molecule type" value="Genomic_DNA"/>
</dbReference>
<dbReference type="InterPro" id="IPR009057">
    <property type="entry name" value="Homeodomain-like_sf"/>
</dbReference>
<dbReference type="InterPro" id="IPR009492">
    <property type="entry name" value="TniQ"/>
</dbReference>
<accession>A0ABW1GSJ3</accession>
<dbReference type="Proteomes" id="UP001596200">
    <property type="component" value="Unassembled WGS sequence"/>
</dbReference>
<evidence type="ECO:0000259" key="1">
    <source>
        <dbReference type="Pfam" id="PF06527"/>
    </source>
</evidence>
<sequence>MLPRERAEKILTLHAAGWSVRAIADQLGHSQVTIRNYINGHRKPGTPAPRPSLLTDPLADYCRQRLVDDPHLRPSRLFKEVADLGFQGSRATFYRALDSRVLPLVDRRKPKSPEGIPQTPVGTSRAFPHRYERIPVLPRRVSPITGETLSSYLGRIVQANHLTTAEVLAVLHPWFSTKIKNPDDRAQHHTLAPAAAQALHELAHLASLPPASLAHALPAFGSAEGPVRATTACHRCTARRSIHQSVPVHLPVHHKICTRHGIWLGDLGEAHLDLSTCPEITTAQHRADRLLRRFTPRQLALAHQIAAKAVPSWPTSPAAVRNHWKYRLLALQTHNHHRGISTDLDSYTQAAIYPDVVALAAEALAHNFRIPARSTGEIRQVVEHGNL</sequence>
<gene>
    <name evidence="2" type="ORF">ACFP1B_30915</name>
</gene>
<evidence type="ECO:0000313" key="2">
    <source>
        <dbReference type="EMBL" id="MFC5917806.1"/>
    </source>
</evidence>
<dbReference type="SUPFAM" id="SSF46689">
    <property type="entry name" value="Homeodomain-like"/>
    <property type="match status" value="1"/>
</dbReference>
<keyword evidence="3" id="KW-1185">Reference proteome</keyword>
<evidence type="ECO:0000313" key="3">
    <source>
        <dbReference type="Proteomes" id="UP001596200"/>
    </source>
</evidence>
<dbReference type="InterPro" id="IPR036388">
    <property type="entry name" value="WH-like_DNA-bd_sf"/>
</dbReference>